<gene>
    <name evidence="2" type="ORF">SDC9_159265</name>
</gene>
<evidence type="ECO:0000256" key="1">
    <source>
        <dbReference type="SAM" id="MobiDB-lite"/>
    </source>
</evidence>
<feature type="compositionally biased region" description="Basic and acidic residues" evidence="1">
    <location>
        <begin position="19"/>
        <end position="32"/>
    </location>
</feature>
<protein>
    <submittedName>
        <fullName evidence="2">Uncharacterized protein</fullName>
    </submittedName>
</protein>
<feature type="compositionally biased region" description="Polar residues" evidence="1">
    <location>
        <begin position="73"/>
        <end position="87"/>
    </location>
</feature>
<sequence>MQLICVKGKTVCIQILPDQKAHPSDDDQGDHHQIHKGIPRVSCQRGISPESSHQIESRVAKSRHRVKHGAEQTFAQSHFGTKAQSQKHGADALADKSSDQNMAR</sequence>
<dbReference type="AlphaFoldDB" id="A0A645FED4"/>
<comment type="caution">
    <text evidence="2">The sequence shown here is derived from an EMBL/GenBank/DDBJ whole genome shotgun (WGS) entry which is preliminary data.</text>
</comment>
<accession>A0A645FED4</accession>
<organism evidence="2">
    <name type="scientific">bioreactor metagenome</name>
    <dbReference type="NCBI Taxonomy" id="1076179"/>
    <lineage>
        <taxon>unclassified sequences</taxon>
        <taxon>metagenomes</taxon>
        <taxon>ecological metagenomes</taxon>
    </lineage>
</organism>
<proteinExistence type="predicted"/>
<reference evidence="2" key="1">
    <citation type="submission" date="2019-08" db="EMBL/GenBank/DDBJ databases">
        <authorList>
            <person name="Kucharzyk K."/>
            <person name="Murdoch R.W."/>
            <person name="Higgins S."/>
            <person name="Loffler F."/>
        </authorList>
    </citation>
    <scope>NUCLEOTIDE SEQUENCE</scope>
</reference>
<evidence type="ECO:0000313" key="2">
    <source>
        <dbReference type="EMBL" id="MPN11956.1"/>
    </source>
</evidence>
<dbReference type="EMBL" id="VSSQ01058228">
    <property type="protein sequence ID" value="MPN11956.1"/>
    <property type="molecule type" value="Genomic_DNA"/>
</dbReference>
<feature type="region of interest" description="Disordered" evidence="1">
    <location>
        <begin position="19"/>
        <end position="104"/>
    </location>
</feature>
<name>A0A645FED4_9ZZZZ</name>
<feature type="compositionally biased region" description="Basic and acidic residues" evidence="1">
    <location>
        <begin position="88"/>
        <end position="98"/>
    </location>
</feature>